<gene>
    <name evidence="6" type="ORF">A2401_02020</name>
</gene>
<dbReference type="PANTHER" id="PTHR47683">
    <property type="entry name" value="PSEUDOURIDINE SYNTHASE FAMILY PROTEIN-RELATED"/>
    <property type="match status" value="1"/>
</dbReference>
<dbReference type="PROSITE" id="PS50889">
    <property type="entry name" value="S4"/>
    <property type="match status" value="1"/>
</dbReference>
<sequence length="235" mass="27010">MEEIKYPVRINKYLAQKKVCARREADELIIQGKVKINGKKAVLGAKVNENDKVTVEKINKKLVYIAFNKPKGMITHNPENGEKSIKDILDFNKEIFPLGRLDKDSSGLIILTNDGRVTDKLLNPKYNHDKEYIVRVVKPVDGLFLKKLSEGVKIDDGTITKKCFTQKISRDRFSIVLTEGKKHQIRRMCDALGYSIAHLERRRVMNIKLGKLMPGEFREITGKELEDFLRSLELK</sequence>
<dbReference type="SUPFAM" id="SSF55120">
    <property type="entry name" value="Pseudouridine synthase"/>
    <property type="match status" value="1"/>
</dbReference>
<organism evidence="6 7">
    <name type="scientific">Candidatus Staskawiczbacteria bacterium RIFOXYC1_FULL_38_18</name>
    <dbReference type="NCBI Taxonomy" id="1802229"/>
    <lineage>
        <taxon>Bacteria</taxon>
        <taxon>Candidatus Staskawicziibacteriota</taxon>
    </lineage>
</organism>
<dbReference type="Proteomes" id="UP000177751">
    <property type="component" value="Unassembled WGS sequence"/>
</dbReference>
<dbReference type="InterPro" id="IPR020094">
    <property type="entry name" value="TruA/RsuA/RluB/E/F_N"/>
</dbReference>
<dbReference type="InterPro" id="IPR018496">
    <property type="entry name" value="PsdUridine_synth_RsuA/RluB_CS"/>
</dbReference>
<keyword evidence="2 4" id="KW-0413">Isomerase</keyword>
<dbReference type="Pfam" id="PF00849">
    <property type="entry name" value="PseudoU_synth_2"/>
    <property type="match status" value="1"/>
</dbReference>
<reference evidence="6 7" key="1">
    <citation type="journal article" date="2016" name="Nat. Commun.">
        <title>Thousands of microbial genomes shed light on interconnected biogeochemical processes in an aquifer system.</title>
        <authorList>
            <person name="Anantharaman K."/>
            <person name="Brown C.T."/>
            <person name="Hug L.A."/>
            <person name="Sharon I."/>
            <person name="Castelle C.J."/>
            <person name="Probst A.J."/>
            <person name="Thomas B.C."/>
            <person name="Singh A."/>
            <person name="Wilkins M.J."/>
            <person name="Karaoz U."/>
            <person name="Brodie E.L."/>
            <person name="Williams K.H."/>
            <person name="Hubbard S.S."/>
            <person name="Banfield J.F."/>
        </authorList>
    </citation>
    <scope>NUCLEOTIDE SEQUENCE [LARGE SCALE GENOMIC DNA]</scope>
</reference>
<name>A0A1G2J914_9BACT</name>
<evidence type="ECO:0000256" key="2">
    <source>
        <dbReference type="ARBA" id="ARBA00023235"/>
    </source>
</evidence>
<dbReference type="SUPFAM" id="SSF55174">
    <property type="entry name" value="Alpha-L RNA-binding motif"/>
    <property type="match status" value="1"/>
</dbReference>
<evidence type="ECO:0000256" key="1">
    <source>
        <dbReference type="ARBA" id="ARBA00008348"/>
    </source>
</evidence>
<evidence type="ECO:0000313" key="7">
    <source>
        <dbReference type="Proteomes" id="UP000177751"/>
    </source>
</evidence>
<dbReference type="PROSITE" id="PS01149">
    <property type="entry name" value="PSI_RSU"/>
    <property type="match status" value="1"/>
</dbReference>
<dbReference type="GO" id="GO:0120159">
    <property type="term" value="F:rRNA pseudouridine synthase activity"/>
    <property type="evidence" value="ECO:0007669"/>
    <property type="project" value="UniProtKB-ARBA"/>
</dbReference>
<dbReference type="Gene3D" id="3.30.70.580">
    <property type="entry name" value="Pseudouridine synthase I, catalytic domain, N-terminal subdomain"/>
    <property type="match status" value="1"/>
</dbReference>
<dbReference type="InterPro" id="IPR042092">
    <property type="entry name" value="PsdUridine_s_RsuA/RluB/E/F_cat"/>
</dbReference>
<dbReference type="STRING" id="1802229.A2401_02020"/>
<dbReference type="NCBIfam" id="TIGR00093">
    <property type="entry name" value="pseudouridine synthase"/>
    <property type="match status" value="1"/>
</dbReference>
<dbReference type="InterPro" id="IPR006145">
    <property type="entry name" value="PsdUridine_synth_RsuA/RluA"/>
</dbReference>
<dbReference type="AlphaFoldDB" id="A0A1G2J914"/>
<evidence type="ECO:0000256" key="3">
    <source>
        <dbReference type="PROSITE-ProRule" id="PRU00182"/>
    </source>
</evidence>
<dbReference type="EC" id="5.4.99.-" evidence="4"/>
<dbReference type="InterPro" id="IPR002942">
    <property type="entry name" value="S4_RNA-bd"/>
</dbReference>
<evidence type="ECO:0000259" key="5">
    <source>
        <dbReference type="SMART" id="SM00363"/>
    </source>
</evidence>
<evidence type="ECO:0000256" key="4">
    <source>
        <dbReference type="RuleBase" id="RU003887"/>
    </source>
</evidence>
<dbReference type="GO" id="GO:0000455">
    <property type="term" value="P:enzyme-directed rRNA pseudouridine synthesis"/>
    <property type="evidence" value="ECO:0007669"/>
    <property type="project" value="UniProtKB-ARBA"/>
</dbReference>
<dbReference type="InterPro" id="IPR020103">
    <property type="entry name" value="PsdUridine_synth_cat_dom_sf"/>
</dbReference>
<keyword evidence="3" id="KW-0694">RNA-binding</keyword>
<dbReference type="SMART" id="SM00363">
    <property type="entry name" value="S4"/>
    <property type="match status" value="1"/>
</dbReference>
<dbReference type="InterPro" id="IPR036986">
    <property type="entry name" value="S4_RNA-bd_sf"/>
</dbReference>
<protein>
    <recommendedName>
        <fullName evidence="4">Pseudouridine synthase</fullName>
        <ecNumber evidence="4">5.4.99.-</ecNumber>
    </recommendedName>
</protein>
<dbReference type="Gene3D" id="3.30.70.1560">
    <property type="entry name" value="Alpha-L RNA-binding motif"/>
    <property type="match status" value="1"/>
</dbReference>
<comment type="similarity">
    <text evidence="1 4">Belongs to the pseudouridine synthase RsuA family.</text>
</comment>
<feature type="domain" description="RNA-binding S4" evidence="5">
    <location>
        <begin position="8"/>
        <end position="71"/>
    </location>
</feature>
<dbReference type="CDD" id="cd00165">
    <property type="entry name" value="S4"/>
    <property type="match status" value="1"/>
</dbReference>
<dbReference type="GO" id="GO:0003723">
    <property type="term" value="F:RNA binding"/>
    <property type="evidence" value="ECO:0007669"/>
    <property type="project" value="UniProtKB-KW"/>
</dbReference>
<dbReference type="InterPro" id="IPR050343">
    <property type="entry name" value="RsuA_PseudoU_synthase"/>
</dbReference>
<proteinExistence type="inferred from homology"/>
<comment type="caution">
    <text evidence="6">The sequence shown here is derived from an EMBL/GenBank/DDBJ whole genome shotgun (WGS) entry which is preliminary data.</text>
</comment>
<dbReference type="Pfam" id="PF01479">
    <property type="entry name" value="S4"/>
    <property type="match status" value="1"/>
</dbReference>
<evidence type="ECO:0000313" key="6">
    <source>
        <dbReference type="EMBL" id="OGZ83626.1"/>
    </source>
</evidence>
<accession>A0A1G2J914</accession>
<dbReference type="PANTHER" id="PTHR47683:SF2">
    <property type="entry name" value="RNA-BINDING S4 DOMAIN-CONTAINING PROTEIN"/>
    <property type="match status" value="1"/>
</dbReference>
<dbReference type="Gene3D" id="3.10.290.10">
    <property type="entry name" value="RNA-binding S4 domain"/>
    <property type="match status" value="1"/>
</dbReference>
<dbReference type="EMBL" id="MHPP01000031">
    <property type="protein sequence ID" value="OGZ83626.1"/>
    <property type="molecule type" value="Genomic_DNA"/>
</dbReference>
<dbReference type="InterPro" id="IPR000748">
    <property type="entry name" value="PsdUridine_synth_RsuA/RluB/E/F"/>
</dbReference>